<dbReference type="OrthoDB" id="6418713at2759"/>
<dbReference type="EMBL" id="BRXZ01000225">
    <property type="protein sequence ID" value="GMI07757.1"/>
    <property type="molecule type" value="Genomic_DNA"/>
</dbReference>
<feature type="region of interest" description="Disordered" evidence="1">
    <location>
        <begin position="29"/>
        <end position="52"/>
    </location>
</feature>
<evidence type="ECO:0000313" key="3">
    <source>
        <dbReference type="Proteomes" id="UP001165082"/>
    </source>
</evidence>
<accession>A0A9W7CD92</accession>
<feature type="non-terminal residue" evidence="2">
    <location>
        <position position="159"/>
    </location>
</feature>
<name>A0A9W7CD92_9STRA</name>
<evidence type="ECO:0000313" key="2">
    <source>
        <dbReference type="EMBL" id="GMI07757.1"/>
    </source>
</evidence>
<reference evidence="2" key="1">
    <citation type="submission" date="2022-07" db="EMBL/GenBank/DDBJ databases">
        <title>Genome analysis of Parmales, a sister group of diatoms, reveals the evolutionary specialization of diatoms from phago-mixotrophs to photoautotrophs.</title>
        <authorList>
            <person name="Ban H."/>
            <person name="Sato S."/>
            <person name="Yoshikawa S."/>
            <person name="Kazumasa Y."/>
            <person name="Nakamura Y."/>
            <person name="Ichinomiya M."/>
            <person name="Saitoh K."/>
            <person name="Sato N."/>
            <person name="Blanc-Mathieu R."/>
            <person name="Endo H."/>
            <person name="Kuwata A."/>
            <person name="Ogata H."/>
        </authorList>
    </citation>
    <scope>NUCLEOTIDE SEQUENCE</scope>
</reference>
<gene>
    <name evidence="2" type="ORF">TrRE_jg12118</name>
</gene>
<evidence type="ECO:0000256" key="1">
    <source>
        <dbReference type="SAM" id="MobiDB-lite"/>
    </source>
</evidence>
<protein>
    <submittedName>
        <fullName evidence="2">Uncharacterized protein</fullName>
    </submittedName>
</protein>
<sequence length="159" mass="16859">MTSFHFLLQWAISYTLTSRYPLKFYNLSTPTSPSSASSSTTPSKSKSTPSNTAPSFLRPLVKLISAVPPIKLDSFNYITSGGVSTLSMLTFLSLSLPIGLSSSLDISLSNVSLSLISLSTYVMIKSTAPVWVALFAIGLGIETLSKSLVSVVALISLGE</sequence>
<comment type="caution">
    <text evidence="2">The sequence shown here is derived from an EMBL/GenBank/DDBJ whole genome shotgun (WGS) entry which is preliminary data.</text>
</comment>
<dbReference type="AlphaFoldDB" id="A0A9W7CD92"/>
<proteinExistence type="predicted"/>
<keyword evidence="3" id="KW-1185">Reference proteome</keyword>
<organism evidence="2 3">
    <name type="scientific">Triparma retinervis</name>
    <dbReference type="NCBI Taxonomy" id="2557542"/>
    <lineage>
        <taxon>Eukaryota</taxon>
        <taxon>Sar</taxon>
        <taxon>Stramenopiles</taxon>
        <taxon>Ochrophyta</taxon>
        <taxon>Bolidophyceae</taxon>
        <taxon>Parmales</taxon>
        <taxon>Triparmaceae</taxon>
        <taxon>Triparma</taxon>
    </lineage>
</organism>
<dbReference type="Proteomes" id="UP001165082">
    <property type="component" value="Unassembled WGS sequence"/>
</dbReference>